<evidence type="ECO:0000313" key="1">
    <source>
        <dbReference type="EMBL" id="MCC2190555.1"/>
    </source>
</evidence>
<dbReference type="InterPro" id="IPR053169">
    <property type="entry name" value="MUG_Protein"/>
</dbReference>
<dbReference type="InterPro" id="IPR014512">
    <property type="entry name" value="O_gly_hydro"/>
</dbReference>
<dbReference type="GO" id="GO:0005975">
    <property type="term" value="P:carbohydrate metabolic process"/>
    <property type="evidence" value="ECO:0007669"/>
    <property type="project" value="InterPro"/>
</dbReference>
<proteinExistence type="predicted"/>
<dbReference type="AlphaFoldDB" id="A0AAE3DU77"/>
<organism evidence="1 2">
    <name type="scientific">Fusicatenibacter faecihominis</name>
    <dbReference type="NCBI Taxonomy" id="2881276"/>
    <lineage>
        <taxon>Bacteria</taxon>
        <taxon>Bacillati</taxon>
        <taxon>Bacillota</taxon>
        <taxon>Clostridia</taxon>
        <taxon>Lachnospirales</taxon>
        <taxon>Lachnospiraceae</taxon>
        <taxon>Fusicatenibacter</taxon>
    </lineage>
</organism>
<reference evidence="1 2" key="1">
    <citation type="submission" date="2021-10" db="EMBL/GenBank/DDBJ databases">
        <title>Anaerobic single-cell dispensing facilitates the cultivation of human gut bacteria.</title>
        <authorList>
            <person name="Afrizal A."/>
        </authorList>
    </citation>
    <scope>NUCLEOTIDE SEQUENCE [LARGE SCALE GENOMIC DNA]</scope>
    <source>
        <strain evidence="1 2">CLA-AA-H277</strain>
    </source>
</reference>
<comment type="caution">
    <text evidence="1">The sequence shown here is derived from an EMBL/GenBank/DDBJ whole genome shotgun (WGS) entry which is preliminary data.</text>
</comment>
<dbReference type="PANTHER" id="PTHR47791">
    <property type="entry name" value="MEIOTICALLY UP-REGULATED GENE 191 PROTEIN"/>
    <property type="match status" value="1"/>
</dbReference>
<dbReference type="PIRSF" id="PIRSF021505">
    <property type="entry name" value="O_gly_hdrol"/>
    <property type="match status" value="1"/>
</dbReference>
<dbReference type="Proteomes" id="UP001197875">
    <property type="component" value="Unassembled WGS sequence"/>
</dbReference>
<protein>
    <submittedName>
        <fullName evidence="1">Uncharacterized protein</fullName>
    </submittedName>
</protein>
<sequence length="339" mass="39400">MNIYESACEKAQEGLWNCFFDEKTGVMVNHMPVREEENWIYWWHAHALDALLDGYLRKPEGEYLERFRKEYAGTYRENGNTLLHNWYDDMEWMTLALLRAWDATKDEEYKKQALFVWEDIKTAWNDACGGGMAWKKDQLDYKNTPANAPAAIIAFRLYQRFGKKEDLEWGEKIFTWNRDQLMDPETCFVWDGMNREGDGKIDKEWKFTYCQGVMLGAALEYYRITGEKEQLELAEKIARRAVVELAGEDGIFNYEGKDDCGLFRGIYFRYLYELVTAADDCDDLKKIILKNADAVSKAMREDGLVGGDWRSVSAGEIDLAQHLSGVMVLEMAAKLVKED</sequence>
<keyword evidence="2" id="KW-1185">Reference proteome</keyword>
<dbReference type="Pfam" id="PF03663">
    <property type="entry name" value="Glyco_hydro_76"/>
    <property type="match status" value="1"/>
</dbReference>
<evidence type="ECO:0000313" key="2">
    <source>
        <dbReference type="Proteomes" id="UP001197875"/>
    </source>
</evidence>
<dbReference type="InterPro" id="IPR008928">
    <property type="entry name" value="6-hairpin_glycosidase_sf"/>
</dbReference>
<dbReference type="Gene3D" id="1.50.10.20">
    <property type="match status" value="1"/>
</dbReference>
<dbReference type="PANTHER" id="PTHR47791:SF3">
    <property type="entry name" value="MEIOTICALLY UP-REGULATED GENE 191 PROTEIN"/>
    <property type="match status" value="1"/>
</dbReference>
<dbReference type="RefSeq" id="WP_227615627.1">
    <property type="nucleotide sequence ID" value="NZ_JAJEPR010000022.1"/>
</dbReference>
<dbReference type="InterPro" id="IPR005198">
    <property type="entry name" value="Glyco_hydro_76"/>
</dbReference>
<gene>
    <name evidence="1" type="ORF">LKD71_12235</name>
</gene>
<accession>A0AAE3DU77</accession>
<name>A0AAE3DU77_9FIRM</name>
<dbReference type="EMBL" id="JAJEPR010000022">
    <property type="protein sequence ID" value="MCC2190555.1"/>
    <property type="molecule type" value="Genomic_DNA"/>
</dbReference>
<dbReference type="SUPFAM" id="SSF48208">
    <property type="entry name" value="Six-hairpin glycosidases"/>
    <property type="match status" value="1"/>
</dbReference>